<dbReference type="AlphaFoldDB" id="A0A2P2PJ41"/>
<accession>A0A2P2PJ41</accession>
<name>A0A2P2PJ41_RHIMU</name>
<protein>
    <submittedName>
        <fullName evidence="1">Extra-large guanine nucleotide-binding protein 3</fullName>
    </submittedName>
</protein>
<dbReference type="EMBL" id="GGEC01074197">
    <property type="protein sequence ID" value="MBX54681.1"/>
    <property type="molecule type" value="Transcribed_RNA"/>
</dbReference>
<reference evidence="1" key="1">
    <citation type="submission" date="2018-02" db="EMBL/GenBank/DDBJ databases">
        <title>Rhizophora mucronata_Transcriptome.</title>
        <authorList>
            <person name="Meera S.P."/>
            <person name="Sreeshan A."/>
            <person name="Augustine A."/>
        </authorList>
    </citation>
    <scope>NUCLEOTIDE SEQUENCE</scope>
    <source>
        <tissue evidence="1">Leaf</tissue>
    </source>
</reference>
<sequence length="49" mass="5982">MNMNLRSVIFCMQKELLKEMVWLLWNSHLMIVAQCLRYTQTIWKPHSCL</sequence>
<proteinExistence type="predicted"/>
<evidence type="ECO:0000313" key="1">
    <source>
        <dbReference type="EMBL" id="MBX54681.1"/>
    </source>
</evidence>
<organism evidence="1">
    <name type="scientific">Rhizophora mucronata</name>
    <name type="common">Asiatic mangrove</name>
    <dbReference type="NCBI Taxonomy" id="61149"/>
    <lineage>
        <taxon>Eukaryota</taxon>
        <taxon>Viridiplantae</taxon>
        <taxon>Streptophyta</taxon>
        <taxon>Embryophyta</taxon>
        <taxon>Tracheophyta</taxon>
        <taxon>Spermatophyta</taxon>
        <taxon>Magnoliopsida</taxon>
        <taxon>eudicotyledons</taxon>
        <taxon>Gunneridae</taxon>
        <taxon>Pentapetalae</taxon>
        <taxon>rosids</taxon>
        <taxon>fabids</taxon>
        <taxon>Malpighiales</taxon>
        <taxon>Rhizophoraceae</taxon>
        <taxon>Rhizophora</taxon>
    </lineage>
</organism>